<keyword evidence="8" id="KW-1185">Reference proteome</keyword>
<dbReference type="SMART" id="SM01019">
    <property type="entry name" value="B3"/>
    <property type="match status" value="2"/>
</dbReference>
<organism evidence="7 8">
    <name type="scientific">Citrus x changshan-huyou</name>
    <dbReference type="NCBI Taxonomy" id="2935761"/>
    <lineage>
        <taxon>Eukaryota</taxon>
        <taxon>Viridiplantae</taxon>
        <taxon>Streptophyta</taxon>
        <taxon>Embryophyta</taxon>
        <taxon>Tracheophyta</taxon>
        <taxon>Spermatophyta</taxon>
        <taxon>Magnoliopsida</taxon>
        <taxon>eudicotyledons</taxon>
        <taxon>Gunneridae</taxon>
        <taxon>Pentapetalae</taxon>
        <taxon>rosids</taxon>
        <taxon>malvids</taxon>
        <taxon>Sapindales</taxon>
        <taxon>Rutaceae</taxon>
        <taxon>Aurantioideae</taxon>
        <taxon>Citrus</taxon>
    </lineage>
</organism>
<accession>A0AAP0LL74</accession>
<dbReference type="EMBL" id="JBCGBO010000025">
    <property type="protein sequence ID" value="KAK9176895.1"/>
    <property type="molecule type" value="Genomic_DNA"/>
</dbReference>
<evidence type="ECO:0000256" key="3">
    <source>
        <dbReference type="ARBA" id="ARBA00023125"/>
    </source>
</evidence>
<feature type="domain" description="TF-B3" evidence="6">
    <location>
        <begin position="10"/>
        <end position="103"/>
    </location>
</feature>
<comment type="subcellular location">
    <subcellularLocation>
        <location evidence="1">Nucleus</location>
    </subcellularLocation>
</comment>
<keyword evidence="2" id="KW-0805">Transcription regulation</keyword>
<keyword evidence="4" id="KW-0804">Transcription</keyword>
<dbReference type="Gene3D" id="2.40.330.10">
    <property type="entry name" value="DNA-binding pseudobarrel domain"/>
    <property type="match status" value="2"/>
</dbReference>
<evidence type="ECO:0000259" key="6">
    <source>
        <dbReference type="PROSITE" id="PS50863"/>
    </source>
</evidence>
<dbReference type="PROSITE" id="PS50863">
    <property type="entry name" value="B3"/>
    <property type="match status" value="2"/>
</dbReference>
<keyword evidence="3" id="KW-0238">DNA-binding</keyword>
<dbReference type="Proteomes" id="UP001428341">
    <property type="component" value="Unassembled WGS sequence"/>
</dbReference>
<evidence type="ECO:0000256" key="4">
    <source>
        <dbReference type="ARBA" id="ARBA00023163"/>
    </source>
</evidence>
<comment type="caution">
    <text evidence="7">The sequence shown here is derived from an EMBL/GenBank/DDBJ whole genome shotgun (WGS) entry which is preliminary data.</text>
</comment>
<dbReference type="PANTHER" id="PTHR31920">
    <property type="entry name" value="B3 DOMAIN-CONTAINING"/>
    <property type="match status" value="1"/>
</dbReference>
<dbReference type="InterPro" id="IPR015300">
    <property type="entry name" value="DNA-bd_pseudobarrel_sf"/>
</dbReference>
<keyword evidence="5" id="KW-0539">Nucleus</keyword>
<dbReference type="PANTHER" id="PTHR31920:SF51">
    <property type="entry name" value="BINDING PROTEIN, PUTATIVE-RELATED"/>
    <property type="match status" value="1"/>
</dbReference>
<sequence>MAESITAEPFRFFKIIEETLQDEKLRIPGDFVKKFGDELCDVATLRVPNGCVWKVGLTREGRKIWFNDGWHDFVKNHSILKDYFLVFEYAKNSTFDVLIFDKTACEIEYTCAEPENEKQNDGKKIKPRKVAYEGGVDSSYEYKFVAVLEEMGICISGAYKFLSVEERQRIICASRLFRLENPSFLCIMGSTTVLNYVYVPPKFANKYLNKVNGSIKIKDTDGRVWPVNLAWSGWCGIRKGWPAFSKDKDLKAGDICLFELIRTEGVLFKVSVLCHKHASLV</sequence>
<dbReference type="CDD" id="cd10017">
    <property type="entry name" value="B3_DNA"/>
    <property type="match status" value="2"/>
</dbReference>
<dbReference type="GO" id="GO:0005634">
    <property type="term" value="C:nucleus"/>
    <property type="evidence" value="ECO:0007669"/>
    <property type="project" value="UniProtKB-SubCell"/>
</dbReference>
<evidence type="ECO:0000256" key="2">
    <source>
        <dbReference type="ARBA" id="ARBA00023015"/>
    </source>
</evidence>
<dbReference type="InterPro" id="IPR003340">
    <property type="entry name" value="B3_DNA-bd"/>
</dbReference>
<reference evidence="7 8" key="1">
    <citation type="submission" date="2024-05" db="EMBL/GenBank/DDBJ databases">
        <title>Haplotype-resolved chromosome-level genome assembly of Huyou (Citrus changshanensis).</title>
        <authorList>
            <person name="Miao C."/>
            <person name="Chen W."/>
            <person name="Wu Y."/>
            <person name="Wang L."/>
            <person name="Zhao S."/>
            <person name="Grierson D."/>
            <person name="Xu C."/>
            <person name="Chen K."/>
        </authorList>
    </citation>
    <scope>NUCLEOTIDE SEQUENCE [LARGE SCALE GENOMIC DNA]</scope>
    <source>
        <strain evidence="7">01-14</strain>
        <tissue evidence="7">Leaf</tissue>
    </source>
</reference>
<dbReference type="InterPro" id="IPR050655">
    <property type="entry name" value="Plant_B3_domain"/>
</dbReference>
<dbReference type="AlphaFoldDB" id="A0AAP0LL74"/>
<dbReference type="Pfam" id="PF02362">
    <property type="entry name" value="B3"/>
    <property type="match status" value="2"/>
</dbReference>
<gene>
    <name evidence="7" type="ORF">WN944_028914</name>
</gene>
<protein>
    <recommendedName>
        <fullName evidence="6">TF-B3 domain-containing protein</fullName>
    </recommendedName>
</protein>
<evidence type="ECO:0000313" key="8">
    <source>
        <dbReference type="Proteomes" id="UP001428341"/>
    </source>
</evidence>
<dbReference type="SUPFAM" id="SSF101936">
    <property type="entry name" value="DNA-binding pseudobarrel domain"/>
    <property type="match status" value="2"/>
</dbReference>
<feature type="domain" description="TF-B3" evidence="6">
    <location>
        <begin position="182"/>
        <end position="276"/>
    </location>
</feature>
<evidence type="ECO:0000256" key="5">
    <source>
        <dbReference type="ARBA" id="ARBA00023242"/>
    </source>
</evidence>
<name>A0AAP0LL74_9ROSI</name>
<dbReference type="GO" id="GO:0003677">
    <property type="term" value="F:DNA binding"/>
    <property type="evidence" value="ECO:0007669"/>
    <property type="project" value="UniProtKB-KW"/>
</dbReference>
<evidence type="ECO:0000256" key="1">
    <source>
        <dbReference type="ARBA" id="ARBA00004123"/>
    </source>
</evidence>
<proteinExistence type="predicted"/>
<evidence type="ECO:0000313" key="7">
    <source>
        <dbReference type="EMBL" id="KAK9176895.1"/>
    </source>
</evidence>